<dbReference type="SUPFAM" id="SSF54637">
    <property type="entry name" value="Thioesterase/thiol ester dehydrase-isomerase"/>
    <property type="match status" value="2"/>
</dbReference>
<dbReference type="EMBL" id="CP101527">
    <property type="protein sequence ID" value="UZW73973.1"/>
    <property type="molecule type" value="Genomic_DNA"/>
</dbReference>
<evidence type="ECO:0000256" key="1">
    <source>
        <dbReference type="ARBA" id="ARBA00006538"/>
    </source>
</evidence>
<proteinExistence type="inferred from homology"/>
<dbReference type="EC" id="3.1.2.20" evidence="5"/>
<dbReference type="InterPro" id="IPR003703">
    <property type="entry name" value="Acyl_CoA_thio"/>
</dbReference>
<feature type="domain" description="Acyl-CoA thioesterase-like N-terminal HotDog" evidence="10">
    <location>
        <begin position="33"/>
        <end position="108"/>
    </location>
</feature>
<evidence type="ECO:0000259" key="10">
    <source>
        <dbReference type="Pfam" id="PF13622"/>
    </source>
</evidence>
<reference evidence="11" key="1">
    <citation type="submission" date="2022-07" db="EMBL/GenBank/DDBJ databases">
        <title>Alkalimarinus sp. nov., isolated from gut of a Alitta virens.</title>
        <authorList>
            <person name="Yang A.I."/>
            <person name="Shin N.-R."/>
        </authorList>
    </citation>
    <scope>NUCLEOTIDE SEQUENCE</scope>
    <source>
        <strain evidence="11">FA028</strain>
    </source>
</reference>
<dbReference type="Pfam" id="PF13622">
    <property type="entry name" value="4HBT_3"/>
    <property type="match status" value="1"/>
</dbReference>
<keyword evidence="12" id="KW-1185">Reference proteome</keyword>
<dbReference type="GO" id="GO:0047617">
    <property type="term" value="F:fatty acyl-CoA hydrolase activity"/>
    <property type="evidence" value="ECO:0007669"/>
    <property type="project" value="UniProtKB-EC"/>
</dbReference>
<dbReference type="PANTHER" id="PTHR11066:SF34">
    <property type="entry name" value="ACYL-COENZYME A THIOESTERASE 8"/>
    <property type="match status" value="1"/>
</dbReference>
<dbReference type="InterPro" id="IPR042171">
    <property type="entry name" value="Acyl-CoA_hotdog"/>
</dbReference>
<dbReference type="Gene3D" id="2.40.160.210">
    <property type="entry name" value="Acyl-CoA thioesterase, double hotdog domain"/>
    <property type="match status" value="1"/>
</dbReference>
<dbReference type="PANTHER" id="PTHR11066">
    <property type="entry name" value="ACYL-COA THIOESTERASE"/>
    <property type="match status" value="1"/>
</dbReference>
<evidence type="ECO:0000256" key="4">
    <source>
        <dbReference type="ARBA" id="ARBA00023098"/>
    </source>
</evidence>
<comment type="subunit">
    <text evidence="2">Homotetramer.</text>
</comment>
<evidence type="ECO:0000256" key="3">
    <source>
        <dbReference type="ARBA" id="ARBA00022801"/>
    </source>
</evidence>
<name>A0A9E8KN23_9ALTE</name>
<evidence type="ECO:0000259" key="9">
    <source>
        <dbReference type="Pfam" id="PF02551"/>
    </source>
</evidence>
<keyword evidence="4" id="KW-0443">Lipid metabolism</keyword>
<dbReference type="CDD" id="cd03444">
    <property type="entry name" value="Thioesterase_II_repeat1"/>
    <property type="match status" value="1"/>
</dbReference>
<evidence type="ECO:0000256" key="5">
    <source>
        <dbReference type="ARBA" id="ARBA00038894"/>
    </source>
</evidence>
<dbReference type="CDD" id="cd03445">
    <property type="entry name" value="Thioesterase_II_repeat2"/>
    <property type="match status" value="1"/>
</dbReference>
<dbReference type="Proteomes" id="UP001164472">
    <property type="component" value="Chromosome"/>
</dbReference>
<evidence type="ECO:0000256" key="7">
    <source>
        <dbReference type="ARBA" id="ARBA00071120"/>
    </source>
</evidence>
<dbReference type="KEGG" id="asem:NNL22_13160"/>
<evidence type="ECO:0000256" key="2">
    <source>
        <dbReference type="ARBA" id="ARBA00011881"/>
    </source>
</evidence>
<dbReference type="GO" id="GO:0005829">
    <property type="term" value="C:cytosol"/>
    <property type="evidence" value="ECO:0007669"/>
    <property type="project" value="TreeGrafter"/>
</dbReference>
<dbReference type="Pfam" id="PF02551">
    <property type="entry name" value="Acyl_CoA_thio"/>
    <property type="match status" value="1"/>
</dbReference>
<sequence length="286" mass="32506">MTEVLEELVELLQLQPLGELSFRGNSENLGFRNVFGGQVLGQALMAGYKTVEGKDAHSMHGYFLRPGDHSLPIDYDVQIVRDGATFSTRRVIAKQNNKEIFAMIGSFQSPEEGLEHQFEMPEADGPEGIYSELETRRKFKELIPEKVRDQYTQDRPIEIRPIDPINYLAPDVRKPYKQNWFKAVAKLPDDPVIHQCILAYASDFGLLGTSMLPHGVTFMGKGMQVASLDHAIWFHRDFRVDDWLLYDMDSPSSSRGRGLNRGNIYNSEGTLVASVCQEALIRRRKK</sequence>
<organism evidence="11 12">
    <name type="scientific">Alkalimarinus sediminis</name>
    <dbReference type="NCBI Taxonomy" id="1632866"/>
    <lineage>
        <taxon>Bacteria</taxon>
        <taxon>Pseudomonadati</taxon>
        <taxon>Pseudomonadota</taxon>
        <taxon>Gammaproteobacteria</taxon>
        <taxon>Alteromonadales</taxon>
        <taxon>Alteromonadaceae</taxon>
        <taxon>Alkalimarinus</taxon>
    </lineage>
</organism>
<dbReference type="InterPro" id="IPR029069">
    <property type="entry name" value="HotDog_dom_sf"/>
</dbReference>
<keyword evidence="3" id="KW-0378">Hydrolase</keyword>
<dbReference type="InterPro" id="IPR049449">
    <property type="entry name" value="TesB_ACOT8-like_N"/>
</dbReference>
<gene>
    <name evidence="11" type="ORF">NNL22_13160</name>
</gene>
<evidence type="ECO:0000256" key="6">
    <source>
        <dbReference type="ARBA" id="ARBA00050943"/>
    </source>
</evidence>
<dbReference type="RefSeq" id="WP_251811434.1">
    <property type="nucleotide sequence ID" value="NZ_CP101527.1"/>
</dbReference>
<evidence type="ECO:0000313" key="12">
    <source>
        <dbReference type="Proteomes" id="UP001164472"/>
    </source>
</evidence>
<accession>A0A9E8KN23</accession>
<comment type="catalytic activity">
    <reaction evidence="6">
        <text>a fatty acyl-CoA + H2O = a fatty acid + CoA + H(+)</text>
        <dbReference type="Rhea" id="RHEA:16781"/>
        <dbReference type="ChEBI" id="CHEBI:15377"/>
        <dbReference type="ChEBI" id="CHEBI:15378"/>
        <dbReference type="ChEBI" id="CHEBI:28868"/>
        <dbReference type="ChEBI" id="CHEBI:57287"/>
        <dbReference type="ChEBI" id="CHEBI:77636"/>
        <dbReference type="EC" id="3.1.2.20"/>
    </reaction>
    <physiologicalReaction direction="left-to-right" evidence="6">
        <dbReference type="Rhea" id="RHEA:16782"/>
    </physiologicalReaction>
</comment>
<dbReference type="InterPro" id="IPR025652">
    <property type="entry name" value="TesB_C"/>
</dbReference>
<protein>
    <recommendedName>
        <fullName evidence="7">Acyl-CoA thioesterase 2</fullName>
        <ecNumber evidence="5">3.1.2.20</ecNumber>
    </recommendedName>
    <alternativeName>
        <fullName evidence="8">Thioesterase II</fullName>
    </alternativeName>
</protein>
<dbReference type="GO" id="GO:0006637">
    <property type="term" value="P:acyl-CoA metabolic process"/>
    <property type="evidence" value="ECO:0007669"/>
    <property type="project" value="InterPro"/>
</dbReference>
<dbReference type="FunFam" id="2.40.160.210:FF:000001">
    <property type="entry name" value="Acyl-CoA thioesterase II"/>
    <property type="match status" value="1"/>
</dbReference>
<dbReference type="AlphaFoldDB" id="A0A9E8KN23"/>
<evidence type="ECO:0000256" key="8">
    <source>
        <dbReference type="ARBA" id="ARBA00079653"/>
    </source>
</evidence>
<evidence type="ECO:0000313" key="11">
    <source>
        <dbReference type="EMBL" id="UZW73973.1"/>
    </source>
</evidence>
<comment type="similarity">
    <text evidence="1">Belongs to the C/M/P thioester hydrolase family.</text>
</comment>
<feature type="domain" description="Acyl-CoA thioesterase 2 C-terminal" evidence="9">
    <location>
        <begin position="149"/>
        <end position="278"/>
    </location>
</feature>
<dbReference type="GO" id="GO:0009062">
    <property type="term" value="P:fatty acid catabolic process"/>
    <property type="evidence" value="ECO:0007669"/>
    <property type="project" value="TreeGrafter"/>
</dbReference>